<dbReference type="RefSeq" id="XP_026927380.2">
    <property type="nucleotide sequence ID" value="XM_027071579.2"/>
</dbReference>
<reference evidence="3" key="1">
    <citation type="submission" date="2025-08" db="UniProtKB">
        <authorList>
            <consortium name="RefSeq"/>
        </authorList>
    </citation>
    <scope>IDENTIFICATION</scope>
    <source>
        <tissue evidence="3">Blood</tissue>
    </source>
</reference>
<name>A0A6J2AG67_ACIJB</name>
<organism evidence="2 3">
    <name type="scientific">Acinonyx jubatus</name>
    <name type="common">Cheetah</name>
    <dbReference type="NCBI Taxonomy" id="32536"/>
    <lineage>
        <taxon>Eukaryota</taxon>
        <taxon>Metazoa</taxon>
        <taxon>Chordata</taxon>
        <taxon>Craniata</taxon>
        <taxon>Vertebrata</taxon>
        <taxon>Euteleostomi</taxon>
        <taxon>Mammalia</taxon>
        <taxon>Eutheria</taxon>
        <taxon>Laurasiatheria</taxon>
        <taxon>Carnivora</taxon>
        <taxon>Feliformia</taxon>
        <taxon>Felidae</taxon>
        <taxon>Felinae</taxon>
        <taxon>Acinonyx</taxon>
    </lineage>
</organism>
<protein>
    <submittedName>
        <fullName evidence="3">Uncharacterized protein LOC106980675</fullName>
    </submittedName>
</protein>
<dbReference type="KEGG" id="aju:106980675"/>
<feature type="compositionally biased region" description="Polar residues" evidence="1">
    <location>
        <begin position="48"/>
        <end position="57"/>
    </location>
</feature>
<feature type="compositionally biased region" description="Basic and acidic residues" evidence="1">
    <location>
        <begin position="115"/>
        <end position="124"/>
    </location>
</feature>
<evidence type="ECO:0000313" key="2">
    <source>
        <dbReference type="Proteomes" id="UP001652583"/>
    </source>
</evidence>
<feature type="region of interest" description="Disordered" evidence="1">
    <location>
        <begin position="1"/>
        <end position="129"/>
    </location>
</feature>
<feature type="compositionally biased region" description="Polar residues" evidence="1">
    <location>
        <begin position="1"/>
        <end position="18"/>
    </location>
</feature>
<dbReference type="Proteomes" id="UP001652583">
    <property type="component" value="Chromosome A2"/>
</dbReference>
<dbReference type="AlphaFoldDB" id="A0A6J2AG67"/>
<keyword evidence="2" id="KW-1185">Reference proteome</keyword>
<evidence type="ECO:0000256" key="1">
    <source>
        <dbReference type="SAM" id="MobiDB-lite"/>
    </source>
</evidence>
<accession>A0A6J2AG67</accession>
<evidence type="ECO:0000313" key="3">
    <source>
        <dbReference type="RefSeq" id="XP_026927380.2"/>
    </source>
</evidence>
<dbReference type="GeneID" id="106980675"/>
<sequence>MPLKDSSPTGRISVTGAQWVTADPSTKRRSGPGHGNYIPANGAGFSNKPYTEQSLLSATPRVYTKGKEQSLGIPTSRLDEARDLCEHSSDRSEYLDAEQVPRSEELSARAGPAEEAGHGPRDRPAGGVANVCTAPPGPRDWPSPAGAVPRGTLDSARRPRAAKRACPGTAGFLRFPRMSWKDFSQRVVELHRNPLLDSSVLWCDVVLAEAEPLTLLTGKWGRWKQDAPHMDKLERRE</sequence>
<gene>
    <name evidence="3" type="primary">LOC106980675</name>
</gene>
<proteinExistence type="predicted"/>
<feature type="compositionally biased region" description="Basic and acidic residues" evidence="1">
    <location>
        <begin position="77"/>
        <end position="107"/>
    </location>
</feature>